<dbReference type="InterPro" id="IPR051782">
    <property type="entry name" value="ABC_Transporter_VariousFunc"/>
</dbReference>
<dbReference type="OrthoDB" id="9779029at2"/>
<protein>
    <submittedName>
        <fullName evidence="5">ABC transporter ATP-binding protein</fullName>
    </submittedName>
</protein>
<dbReference type="InterPro" id="IPR003593">
    <property type="entry name" value="AAA+_ATPase"/>
</dbReference>
<dbReference type="PANTHER" id="PTHR42939:SF1">
    <property type="entry name" value="ABC TRANSPORTER ATP-BINDING PROTEIN ALBC-RELATED"/>
    <property type="match status" value="1"/>
</dbReference>
<keyword evidence="2" id="KW-0547">Nucleotide-binding</keyword>
<evidence type="ECO:0000313" key="6">
    <source>
        <dbReference type="Proteomes" id="UP000294309"/>
    </source>
</evidence>
<proteinExistence type="predicted"/>
<dbReference type="InterPro" id="IPR003439">
    <property type="entry name" value="ABC_transporter-like_ATP-bd"/>
</dbReference>
<dbReference type="KEGG" id="sgq:SGLAD_v1c02430"/>
<accession>A0A4P7AH02</accession>
<dbReference type="SMART" id="SM00382">
    <property type="entry name" value="AAA"/>
    <property type="match status" value="1"/>
</dbReference>
<name>A0A4P7AH02_9MOLU</name>
<dbReference type="InterPro" id="IPR027417">
    <property type="entry name" value="P-loop_NTPase"/>
</dbReference>
<dbReference type="EMBL" id="CP038013">
    <property type="protein sequence ID" value="QBQ07442.1"/>
    <property type="molecule type" value="Genomic_DNA"/>
</dbReference>
<gene>
    <name evidence="5" type="ORF">SGLAD_v1c02430</name>
</gene>
<evidence type="ECO:0000256" key="2">
    <source>
        <dbReference type="ARBA" id="ARBA00022741"/>
    </source>
</evidence>
<dbReference type="PROSITE" id="PS50893">
    <property type="entry name" value="ABC_TRANSPORTER_2"/>
    <property type="match status" value="1"/>
</dbReference>
<keyword evidence="6" id="KW-1185">Reference proteome</keyword>
<dbReference type="Proteomes" id="UP000294309">
    <property type="component" value="Chromosome"/>
</dbReference>
<keyword evidence="1" id="KW-0813">Transport</keyword>
<dbReference type="SUPFAM" id="SSF52540">
    <property type="entry name" value="P-loop containing nucleoside triphosphate hydrolases"/>
    <property type="match status" value="1"/>
</dbReference>
<feature type="domain" description="ABC transporter" evidence="4">
    <location>
        <begin position="2"/>
        <end position="226"/>
    </location>
</feature>
<keyword evidence="3 5" id="KW-0067">ATP-binding</keyword>
<dbReference type="AlphaFoldDB" id="A0A4P7AH02"/>
<evidence type="ECO:0000256" key="1">
    <source>
        <dbReference type="ARBA" id="ARBA00022448"/>
    </source>
</evidence>
<dbReference type="GO" id="GO:0016887">
    <property type="term" value="F:ATP hydrolysis activity"/>
    <property type="evidence" value="ECO:0007669"/>
    <property type="project" value="InterPro"/>
</dbReference>
<dbReference type="PANTHER" id="PTHR42939">
    <property type="entry name" value="ABC TRANSPORTER ATP-BINDING PROTEIN ALBC-RELATED"/>
    <property type="match status" value="1"/>
</dbReference>
<dbReference type="GO" id="GO:0005524">
    <property type="term" value="F:ATP binding"/>
    <property type="evidence" value="ECO:0007669"/>
    <property type="project" value="UniProtKB-KW"/>
</dbReference>
<dbReference type="Gene3D" id="3.40.50.300">
    <property type="entry name" value="P-loop containing nucleotide triphosphate hydrolases"/>
    <property type="match status" value="1"/>
</dbReference>
<evidence type="ECO:0000256" key="3">
    <source>
        <dbReference type="ARBA" id="ARBA00022840"/>
    </source>
</evidence>
<organism evidence="5 6">
    <name type="scientific">Spiroplasma gladiatoris</name>
    <dbReference type="NCBI Taxonomy" id="2143"/>
    <lineage>
        <taxon>Bacteria</taxon>
        <taxon>Bacillati</taxon>
        <taxon>Mycoplasmatota</taxon>
        <taxon>Mollicutes</taxon>
        <taxon>Entomoplasmatales</taxon>
        <taxon>Spiroplasmataceae</taxon>
        <taxon>Spiroplasma</taxon>
    </lineage>
</organism>
<dbReference type="Pfam" id="PF00005">
    <property type="entry name" value="ABC_tran"/>
    <property type="match status" value="1"/>
</dbReference>
<dbReference type="RefSeq" id="WP_134297234.1">
    <property type="nucleotide sequence ID" value="NZ_CP038013.1"/>
</dbReference>
<sequence>MLSIKNLNKTFKNNTGVKDINLQFNKGEVVGLLGPNGAGKSTLLKLIFKEYKKDSGEIIYENSGNNLNKFSFFTDQSLFPKYLTLDFFCMYTAELAGIKPKEAKKRTNHLLKNLDLINYKNKTFKSLSAGMQKKAMLAASLINDPDIIFFDEPTANLDIDSRKEFISLIKDMKKNNKSIIIASHILEELETIIDRVIIIKEGNIVLDDIFDKNKDSLESFYLKSTTIKKETKNFNDLMKWEE</sequence>
<evidence type="ECO:0000259" key="4">
    <source>
        <dbReference type="PROSITE" id="PS50893"/>
    </source>
</evidence>
<dbReference type="CDD" id="cd03230">
    <property type="entry name" value="ABC_DR_subfamily_A"/>
    <property type="match status" value="1"/>
</dbReference>
<reference evidence="5 6" key="1">
    <citation type="submission" date="2019-03" db="EMBL/GenBank/DDBJ databases">
        <title>Complete genome sequence of Spiroplasma gladiatoris TG-1 (DSM 22552).</title>
        <authorList>
            <person name="Lin Y.-C."/>
            <person name="Chou L."/>
            <person name="Kuo C.-H."/>
        </authorList>
    </citation>
    <scope>NUCLEOTIDE SEQUENCE [LARGE SCALE GENOMIC DNA]</scope>
    <source>
        <strain evidence="5 6">TG-1</strain>
    </source>
</reference>
<dbReference type="PROSITE" id="PS00211">
    <property type="entry name" value="ABC_TRANSPORTER_1"/>
    <property type="match status" value="1"/>
</dbReference>
<evidence type="ECO:0000313" key="5">
    <source>
        <dbReference type="EMBL" id="QBQ07442.1"/>
    </source>
</evidence>
<dbReference type="InterPro" id="IPR017871">
    <property type="entry name" value="ABC_transporter-like_CS"/>
</dbReference>